<evidence type="ECO:0000313" key="13">
    <source>
        <dbReference type="EMBL" id="ADE54847.1"/>
    </source>
</evidence>
<reference evidence="13 14" key="1">
    <citation type="journal article" date="2010" name="Stand. Genomic Sci.">
        <title>Complete genome sequence of Coraliomargarita akajimensis type strain (04OKA010-24).</title>
        <authorList>
            <person name="Mavromatis K."/>
            <person name="Abt B."/>
            <person name="Brambilla E."/>
            <person name="Lapidus A."/>
            <person name="Copeland A."/>
            <person name="Deshpande S."/>
            <person name="Nolan M."/>
            <person name="Lucas S."/>
            <person name="Tice H."/>
            <person name="Cheng J.F."/>
            <person name="Han C."/>
            <person name="Detter J.C."/>
            <person name="Woyke T."/>
            <person name="Goodwin L."/>
            <person name="Pitluck S."/>
            <person name="Held B."/>
            <person name="Brettin T."/>
            <person name="Tapia R."/>
            <person name="Ivanova N."/>
            <person name="Mikhailova N."/>
            <person name="Pati A."/>
            <person name="Liolios K."/>
            <person name="Chen A."/>
            <person name="Palaniappan K."/>
            <person name="Land M."/>
            <person name="Hauser L."/>
            <person name="Chang Y.J."/>
            <person name="Jeffries C.D."/>
            <person name="Rohde M."/>
            <person name="Goker M."/>
            <person name="Bristow J."/>
            <person name="Eisen J.A."/>
            <person name="Markowitz V."/>
            <person name="Hugenholtz P."/>
            <person name="Klenk H.P."/>
            <person name="Kyrpides N.C."/>
        </authorList>
    </citation>
    <scope>NUCLEOTIDE SEQUENCE [LARGE SCALE GENOMIC DNA]</scope>
    <source>
        <strain evidence="14">DSM 45221 / IAM 15411 / JCM 23193 / KCTC 12865</strain>
    </source>
</reference>
<evidence type="ECO:0000256" key="7">
    <source>
        <dbReference type="ARBA" id="ARBA00022842"/>
    </source>
</evidence>
<feature type="chain" id="PRO_5039953673" description="FAD:protein FMN transferase" evidence="12">
    <location>
        <begin position="25"/>
        <end position="313"/>
    </location>
</feature>
<keyword evidence="4 10" id="KW-0808">Transferase</keyword>
<evidence type="ECO:0000256" key="2">
    <source>
        <dbReference type="ARBA" id="ARBA00016337"/>
    </source>
</evidence>
<keyword evidence="14" id="KW-1185">Reference proteome</keyword>
<dbReference type="PIRSF" id="PIRSF006268">
    <property type="entry name" value="ApbE"/>
    <property type="match status" value="1"/>
</dbReference>
<dbReference type="STRING" id="583355.Caka_1829"/>
<evidence type="ECO:0000256" key="9">
    <source>
        <dbReference type="ARBA" id="ARBA00048540"/>
    </source>
</evidence>
<dbReference type="Proteomes" id="UP000000925">
    <property type="component" value="Chromosome"/>
</dbReference>
<comment type="catalytic activity">
    <reaction evidence="9 10">
        <text>L-threonyl-[protein] + FAD = FMN-L-threonyl-[protein] + AMP + H(+)</text>
        <dbReference type="Rhea" id="RHEA:36847"/>
        <dbReference type="Rhea" id="RHEA-COMP:11060"/>
        <dbReference type="Rhea" id="RHEA-COMP:11061"/>
        <dbReference type="ChEBI" id="CHEBI:15378"/>
        <dbReference type="ChEBI" id="CHEBI:30013"/>
        <dbReference type="ChEBI" id="CHEBI:57692"/>
        <dbReference type="ChEBI" id="CHEBI:74257"/>
        <dbReference type="ChEBI" id="CHEBI:456215"/>
        <dbReference type="EC" id="2.7.1.180"/>
    </reaction>
</comment>
<protein>
    <recommendedName>
        <fullName evidence="2 10">FAD:protein FMN transferase</fullName>
        <ecNumber evidence="1 10">2.7.1.180</ecNumber>
    </recommendedName>
    <alternativeName>
        <fullName evidence="8 10">Flavin transferase</fullName>
    </alternativeName>
</protein>
<gene>
    <name evidence="13" type="ordered locus">Caka_1829</name>
</gene>
<evidence type="ECO:0000256" key="6">
    <source>
        <dbReference type="ARBA" id="ARBA00022827"/>
    </source>
</evidence>
<dbReference type="Pfam" id="PF02424">
    <property type="entry name" value="ApbE"/>
    <property type="match status" value="1"/>
</dbReference>
<dbReference type="PANTHER" id="PTHR30040">
    <property type="entry name" value="THIAMINE BIOSYNTHESIS LIPOPROTEIN APBE"/>
    <property type="match status" value="1"/>
</dbReference>
<dbReference type="EC" id="2.7.1.180" evidence="1 10"/>
<dbReference type="RefSeq" id="WP_013043569.1">
    <property type="nucleotide sequence ID" value="NC_014008.1"/>
</dbReference>
<name>D5EK98_CORAD</name>
<dbReference type="SUPFAM" id="SSF143631">
    <property type="entry name" value="ApbE-like"/>
    <property type="match status" value="1"/>
</dbReference>
<dbReference type="KEGG" id="caa:Caka_1829"/>
<dbReference type="GO" id="GO:0046872">
    <property type="term" value="F:metal ion binding"/>
    <property type="evidence" value="ECO:0007669"/>
    <property type="project" value="UniProtKB-UniRule"/>
</dbReference>
<evidence type="ECO:0000256" key="4">
    <source>
        <dbReference type="ARBA" id="ARBA00022679"/>
    </source>
</evidence>
<feature type="binding site" evidence="11">
    <location>
        <position position="283"/>
    </location>
    <ligand>
        <name>Mg(2+)</name>
        <dbReference type="ChEBI" id="CHEBI:18420"/>
    </ligand>
</feature>
<evidence type="ECO:0000256" key="8">
    <source>
        <dbReference type="ARBA" id="ARBA00031306"/>
    </source>
</evidence>
<evidence type="ECO:0000256" key="5">
    <source>
        <dbReference type="ARBA" id="ARBA00022723"/>
    </source>
</evidence>
<sequence>MQRRRFIRIIAGSIAGLSVRPLSASSLQAVQWNGYTMGSEGSFTLYGDDTTSAQRVIDACFKEMQRLERCFSLYRQDSEICQLNREGRLENPSSDWSHILQATDRAYTTTEGLFDPTIQNIWKAYQSHFEQTPDALTTPDLQAALERTGWQHVNFSKQRIEFEKPDIQLSLNGIAQGYITDRITEMLREEGFEHALVELGETRALGCHPEQRPWSIGLKDPSRSEAIGRIVQLDNQALATSGGYGSTFSADGTRHHLIHPRTGHSETRYRSLSVIAPTATEADALSTGLILASESKIQQVLQTRPTLQVIRQD</sequence>
<dbReference type="eggNOG" id="COG1477">
    <property type="taxonomic scope" value="Bacteria"/>
</dbReference>
<proteinExistence type="inferred from homology"/>
<feature type="binding site" evidence="11">
    <location>
        <position position="173"/>
    </location>
    <ligand>
        <name>Mg(2+)</name>
        <dbReference type="ChEBI" id="CHEBI:18420"/>
    </ligand>
</feature>
<feature type="signal peptide" evidence="12">
    <location>
        <begin position="1"/>
        <end position="24"/>
    </location>
</feature>
<dbReference type="PANTHER" id="PTHR30040:SF2">
    <property type="entry name" value="FAD:PROTEIN FMN TRANSFERASE"/>
    <property type="match status" value="1"/>
</dbReference>
<keyword evidence="12" id="KW-0732">Signal</keyword>
<keyword evidence="3 10" id="KW-0285">Flavoprotein</keyword>
<feature type="binding site" evidence="11">
    <location>
        <position position="287"/>
    </location>
    <ligand>
        <name>Mg(2+)</name>
        <dbReference type="ChEBI" id="CHEBI:18420"/>
    </ligand>
</feature>
<accession>D5EK98</accession>
<keyword evidence="13" id="KW-0449">Lipoprotein</keyword>
<dbReference type="GO" id="GO:0016740">
    <property type="term" value="F:transferase activity"/>
    <property type="evidence" value="ECO:0007669"/>
    <property type="project" value="UniProtKB-UniRule"/>
</dbReference>
<evidence type="ECO:0000256" key="11">
    <source>
        <dbReference type="PIRSR" id="PIRSR006268-2"/>
    </source>
</evidence>
<comment type="similarity">
    <text evidence="10">Belongs to the ApbE family.</text>
</comment>
<dbReference type="InterPro" id="IPR003374">
    <property type="entry name" value="ApbE-like_sf"/>
</dbReference>
<comment type="cofactor">
    <cofactor evidence="11">
        <name>Mg(2+)</name>
        <dbReference type="ChEBI" id="CHEBI:18420"/>
    </cofactor>
    <cofactor evidence="11">
        <name>Mn(2+)</name>
        <dbReference type="ChEBI" id="CHEBI:29035"/>
    </cofactor>
    <text evidence="11">Magnesium. Can also use manganese.</text>
</comment>
<keyword evidence="5 10" id="KW-0479">Metal-binding</keyword>
<dbReference type="Gene3D" id="3.10.520.10">
    <property type="entry name" value="ApbE-like domains"/>
    <property type="match status" value="1"/>
</dbReference>
<keyword evidence="6 10" id="KW-0274">FAD</keyword>
<dbReference type="HOGENOM" id="CLU_044403_2_0_0"/>
<evidence type="ECO:0000256" key="12">
    <source>
        <dbReference type="SAM" id="SignalP"/>
    </source>
</evidence>
<dbReference type="InterPro" id="IPR024932">
    <property type="entry name" value="ApbE"/>
</dbReference>
<dbReference type="OrthoDB" id="9778595at2"/>
<dbReference type="AlphaFoldDB" id="D5EK98"/>
<evidence type="ECO:0000313" key="14">
    <source>
        <dbReference type="Proteomes" id="UP000000925"/>
    </source>
</evidence>
<evidence type="ECO:0000256" key="10">
    <source>
        <dbReference type="PIRNR" id="PIRNR006268"/>
    </source>
</evidence>
<organism evidence="13 14">
    <name type="scientific">Coraliomargarita akajimensis (strain DSM 45221 / IAM 15411 / JCM 23193 / KCTC 12865 / 04OKA010-24)</name>
    <dbReference type="NCBI Taxonomy" id="583355"/>
    <lineage>
        <taxon>Bacteria</taxon>
        <taxon>Pseudomonadati</taxon>
        <taxon>Verrucomicrobiota</taxon>
        <taxon>Opitutia</taxon>
        <taxon>Puniceicoccales</taxon>
        <taxon>Coraliomargaritaceae</taxon>
        <taxon>Coraliomargarita</taxon>
    </lineage>
</organism>
<dbReference type="EMBL" id="CP001998">
    <property type="protein sequence ID" value="ADE54847.1"/>
    <property type="molecule type" value="Genomic_DNA"/>
</dbReference>
<evidence type="ECO:0000256" key="3">
    <source>
        <dbReference type="ARBA" id="ARBA00022630"/>
    </source>
</evidence>
<keyword evidence="7 10" id="KW-0460">Magnesium</keyword>
<evidence type="ECO:0000256" key="1">
    <source>
        <dbReference type="ARBA" id="ARBA00011955"/>
    </source>
</evidence>